<feature type="transmembrane region" description="Helical" evidence="1">
    <location>
        <begin position="150"/>
        <end position="171"/>
    </location>
</feature>
<feature type="transmembrane region" description="Helical" evidence="1">
    <location>
        <begin position="12"/>
        <end position="33"/>
    </location>
</feature>
<protein>
    <recommendedName>
        <fullName evidence="2">Cyanobacterial TRADD-N associated 2 transmembrane domain-containing protein</fullName>
    </recommendedName>
</protein>
<keyword evidence="1" id="KW-0812">Transmembrane</keyword>
<gene>
    <name evidence="3" type="ORF">CDV28_11115</name>
</gene>
<feature type="domain" description="Cyanobacterial TRADD-N associated 2 transmembrane" evidence="2">
    <location>
        <begin position="110"/>
        <end position="177"/>
    </location>
</feature>
<evidence type="ECO:0000313" key="4">
    <source>
        <dbReference type="Proteomes" id="UP000316238"/>
    </source>
</evidence>
<dbReference type="Proteomes" id="UP000316238">
    <property type="component" value="Unassembled WGS sequence"/>
</dbReference>
<reference evidence="3" key="1">
    <citation type="submission" date="2017-07" db="EMBL/GenBank/DDBJ databases">
        <title>The cable genome - Insights into the physiology and evolution of filamentous bacteria capable of sulfide oxidation via long distance electron transfer.</title>
        <authorList>
            <person name="Thorup C."/>
            <person name="Bjerg J.T."/>
            <person name="Schreiber L."/>
            <person name="Nielsen L.P."/>
            <person name="Kjeldsen K.U."/>
            <person name="Boesen T."/>
            <person name="Boggild A."/>
            <person name="Meysman F."/>
            <person name="Geelhoed J."/>
            <person name="Schramm A."/>
        </authorList>
    </citation>
    <scope>NUCLEOTIDE SEQUENCE [LARGE SCALE GENOMIC DNA]</scope>
    <source>
        <strain evidence="3">GS</strain>
    </source>
</reference>
<dbReference type="AlphaFoldDB" id="A0A521G243"/>
<accession>A0A521G243</accession>
<organism evidence="3 4">
    <name type="scientific">Candidatus Electronema aureum</name>
    <dbReference type="NCBI Taxonomy" id="2005002"/>
    <lineage>
        <taxon>Bacteria</taxon>
        <taxon>Pseudomonadati</taxon>
        <taxon>Thermodesulfobacteriota</taxon>
        <taxon>Desulfobulbia</taxon>
        <taxon>Desulfobulbales</taxon>
        <taxon>Desulfobulbaceae</taxon>
        <taxon>Candidatus Electronema</taxon>
    </lineage>
</organism>
<keyword evidence="1" id="KW-0472">Membrane</keyword>
<dbReference type="InterPro" id="IPR048567">
    <property type="entry name" value="CyanoTRADDas_TM"/>
</dbReference>
<feature type="transmembrane region" description="Helical" evidence="1">
    <location>
        <begin position="53"/>
        <end position="70"/>
    </location>
</feature>
<feature type="transmembrane region" description="Helical" evidence="1">
    <location>
        <begin position="118"/>
        <end position="138"/>
    </location>
</feature>
<keyword evidence="1" id="KW-1133">Transmembrane helix</keyword>
<evidence type="ECO:0000313" key="3">
    <source>
        <dbReference type="EMBL" id="TAA75089.1"/>
    </source>
</evidence>
<evidence type="ECO:0000256" key="1">
    <source>
        <dbReference type="SAM" id="Phobius"/>
    </source>
</evidence>
<comment type="caution">
    <text evidence="3">The sequence shown here is derived from an EMBL/GenBank/DDBJ whole genome shotgun (WGS) entry which is preliminary data.</text>
</comment>
<dbReference type="Pfam" id="PF20712">
    <property type="entry name" value="CyanoTRADDas_TM"/>
    <property type="match status" value="1"/>
</dbReference>
<keyword evidence="4" id="KW-1185">Reference proteome</keyword>
<evidence type="ECO:0000259" key="2">
    <source>
        <dbReference type="Pfam" id="PF20712"/>
    </source>
</evidence>
<dbReference type="EMBL" id="NQJD01000011">
    <property type="protein sequence ID" value="TAA75089.1"/>
    <property type="molecule type" value="Genomic_DNA"/>
</dbReference>
<proteinExistence type="predicted"/>
<sequence>MSLYKKWQRREICLQLAFSVITIIFAVILMMFFMPPEMRRALFRIFLDEPIPIIGLMITGVATSIASNYTDQRAREEKIEKVEERFREHPEKPQLAWDLARTKLENYLDRNLSQVRSIYWLTLMVMFCGFGFVLFGLFKAAQNPEKLPVSIVASVSGVLISFIGGSFLLIYRSILAQSKEYVTVLERINAVGMAVQVIASIPDSNGELKHSTTAELAKQLLNLYAVAPVARGADEPSKSQL</sequence>
<name>A0A521G243_9BACT</name>